<dbReference type="PANTHER" id="PTHR30332">
    <property type="entry name" value="PROBABLE GENERAL SECRETION PATHWAY PROTEIN D"/>
    <property type="match status" value="1"/>
</dbReference>
<dbReference type="GO" id="GO:0015627">
    <property type="term" value="C:type II protein secretion system complex"/>
    <property type="evidence" value="ECO:0007669"/>
    <property type="project" value="TreeGrafter"/>
</dbReference>
<protein>
    <submittedName>
        <fullName evidence="6">Type II and III secretion system protein family protein</fullName>
    </submittedName>
</protein>
<dbReference type="EMBL" id="JAEKLZ010000162">
    <property type="protein sequence ID" value="MBW8725183.1"/>
    <property type="molecule type" value="Genomic_DNA"/>
</dbReference>
<feature type="compositionally biased region" description="Low complexity" evidence="2">
    <location>
        <begin position="110"/>
        <end position="124"/>
    </location>
</feature>
<feature type="signal peptide" evidence="3">
    <location>
        <begin position="1"/>
        <end position="33"/>
    </location>
</feature>
<evidence type="ECO:0000256" key="3">
    <source>
        <dbReference type="SAM" id="SignalP"/>
    </source>
</evidence>
<dbReference type="InterPro" id="IPR032789">
    <property type="entry name" value="T2SS-T3SS_pil_N"/>
</dbReference>
<dbReference type="AlphaFoldDB" id="A0A952KCR2"/>
<comment type="similarity">
    <text evidence="1">Belongs to the bacterial secretin family.</text>
</comment>
<evidence type="ECO:0000256" key="1">
    <source>
        <dbReference type="RuleBase" id="RU004003"/>
    </source>
</evidence>
<feature type="region of interest" description="Disordered" evidence="2">
    <location>
        <begin position="36"/>
        <end position="66"/>
    </location>
</feature>
<dbReference type="Proteomes" id="UP000700706">
    <property type="component" value="Unassembled WGS sequence"/>
</dbReference>
<gene>
    <name evidence="6" type="ORF">JF625_08535</name>
</gene>
<feature type="compositionally biased region" description="Pro residues" evidence="2">
    <location>
        <begin position="89"/>
        <end position="109"/>
    </location>
</feature>
<dbReference type="PANTHER" id="PTHR30332:SF17">
    <property type="entry name" value="TYPE IV PILIATION SYSTEM PROTEIN DR_0774-RELATED"/>
    <property type="match status" value="1"/>
</dbReference>
<evidence type="ECO:0000313" key="6">
    <source>
        <dbReference type="EMBL" id="MBW8725183.1"/>
    </source>
</evidence>
<organism evidence="6 7">
    <name type="scientific">Inquilinus limosus</name>
    <dbReference type="NCBI Taxonomy" id="171674"/>
    <lineage>
        <taxon>Bacteria</taxon>
        <taxon>Pseudomonadati</taxon>
        <taxon>Pseudomonadota</taxon>
        <taxon>Alphaproteobacteria</taxon>
        <taxon>Rhodospirillales</taxon>
        <taxon>Rhodospirillaceae</taxon>
        <taxon>Inquilinus</taxon>
    </lineage>
</organism>
<proteinExistence type="inferred from homology"/>
<feature type="region of interest" description="Disordered" evidence="2">
    <location>
        <begin position="84"/>
        <end position="135"/>
    </location>
</feature>
<dbReference type="InterPro" id="IPR004846">
    <property type="entry name" value="T2SS/T3SS_dom"/>
</dbReference>
<dbReference type="Pfam" id="PF13629">
    <property type="entry name" value="T2SS-T3SS_pil_N"/>
    <property type="match status" value="1"/>
</dbReference>
<evidence type="ECO:0000313" key="7">
    <source>
        <dbReference type="Proteomes" id="UP000700706"/>
    </source>
</evidence>
<sequence>MDGSRSLARLRHALAATAIMVAAAAGGVPAALAQAEPSDMTPSGMTVQPLPPQAQAQPTDPGTTTMTPTEDVTAMRAPAVAPKIVTLPPGAPTEPPPQATPAMQPPPSVQPGQPGAQAPMMQVQPAPPRPAQPGLTASRSMIEMKVGQGNLLTFALPVQTVLVANPNVLDVEMVSARSAYIYGVSSGTTNLFALSSSDQVVAAANVRVSQDAAAAQREVMQVAPASGGQMGYIQDRPVTTGTVADLGSAMKLDALAQQLGTNAGGAMNLNTIKGSQQVGIRVRFAEVQRTAVENLGVNWQAMFDIGKFNIGLVSGGFPAVIGGAGAANAGYHSGGNNIDAVIDALQREGLVSILAEPTLTAVSGESANFLAGGEFPIPVPQGDRTVTIEYKQFGVSLSFVPTVLPGDRIAMRVKPEVSELSDDARVESDGVSVPSLIVRRAETTIELASGQTFALAGMFQRNMSNSADKIPVLGDVPILGKLFQSSRYKRNETELVILITPYLMKPAETPQAVAVPQQRTAPTVRRVRQSPSMTGGSAGFVLE</sequence>
<evidence type="ECO:0000256" key="2">
    <source>
        <dbReference type="SAM" id="MobiDB-lite"/>
    </source>
</evidence>
<feature type="region of interest" description="Disordered" evidence="2">
    <location>
        <begin position="517"/>
        <end position="543"/>
    </location>
</feature>
<dbReference type="PRINTS" id="PR00811">
    <property type="entry name" value="BCTERIALGSPD"/>
</dbReference>
<feature type="chain" id="PRO_5038027491" evidence="3">
    <location>
        <begin position="34"/>
        <end position="543"/>
    </location>
</feature>
<dbReference type="InterPro" id="IPR001775">
    <property type="entry name" value="GspD/PilQ"/>
</dbReference>
<evidence type="ECO:0000259" key="5">
    <source>
        <dbReference type="Pfam" id="PF13629"/>
    </source>
</evidence>
<feature type="compositionally biased region" description="Low complexity" evidence="2">
    <location>
        <begin position="53"/>
        <end position="66"/>
    </location>
</feature>
<dbReference type="Pfam" id="PF00263">
    <property type="entry name" value="Secretin"/>
    <property type="match status" value="1"/>
</dbReference>
<reference evidence="6" key="1">
    <citation type="submission" date="2020-06" db="EMBL/GenBank/DDBJ databases">
        <title>Stable isotope informed genome-resolved metagenomics uncovers potential trophic interactions in rhizosphere soil.</title>
        <authorList>
            <person name="Starr E.P."/>
            <person name="Shi S."/>
            <person name="Blazewicz S.J."/>
            <person name="Koch B.J."/>
            <person name="Probst A.J."/>
            <person name="Hungate B.A."/>
            <person name="Pett-Ridge J."/>
            <person name="Firestone M.K."/>
            <person name="Banfield J.F."/>
        </authorList>
    </citation>
    <scope>NUCLEOTIDE SEQUENCE</scope>
    <source>
        <strain evidence="6">YM_69_17</strain>
    </source>
</reference>
<feature type="domain" description="Type II/III secretion system secretin-like" evidence="4">
    <location>
        <begin position="344"/>
        <end position="504"/>
    </location>
</feature>
<keyword evidence="3" id="KW-0732">Signal</keyword>
<name>A0A952KCR2_9PROT</name>
<accession>A0A952KCR2</accession>
<feature type="domain" description="Pilus formation protein N-terminal" evidence="5">
    <location>
        <begin position="140"/>
        <end position="209"/>
    </location>
</feature>
<dbReference type="InterPro" id="IPR050810">
    <property type="entry name" value="Bact_Secretion_Sys_Channel"/>
</dbReference>
<dbReference type="GO" id="GO:0009306">
    <property type="term" value="P:protein secretion"/>
    <property type="evidence" value="ECO:0007669"/>
    <property type="project" value="InterPro"/>
</dbReference>
<comment type="caution">
    <text evidence="6">The sequence shown here is derived from an EMBL/GenBank/DDBJ whole genome shotgun (WGS) entry which is preliminary data.</text>
</comment>
<evidence type="ECO:0000259" key="4">
    <source>
        <dbReference type="Pfam" id="PF00263"/>
    </source>
</evidence>